<evidence type="ECO:0000256" key="6">
    <source>
        <dbReference type="ARBA" id="ARBA00022723"/>
    </source>
</evidence>
<feature type="transmembrane region" description="Helical" evidence="11">
    <location>
        <begin position="76"/>
        <end position="94"/>
    </location>
</feature>
<feature type="transmembrane region" description="Helical" evidence="11">
    <location>
        <begin position="191"/>
        <end position="213"/>
    </location>
</feature>
<sequence>MYRRNSASVERETLLPAVSADPFDSAQKQRGLGYIMPTQRDKQALTLIAVGVGLFLPSTWYIVLRNGFSAGWFTPHPPLLSLALTLFTVGIIPLQPPTPGSGSTRTKRTNTHQAILGGLAIPAMAVGVAAMWMNKHVHSAQHFTTWHATFGLVTLGWVVLQALMGGLSFWLGGKAFGGGGRAKRVYKYHRVSGYGLVTLGLITAHMGGAQSTWSQGQPWVLRLAAFWIGLPLIWLGVVMRMRTSKMQIF</sequence>
<dbReference type="AlphaFoldDB" id="A0AAD9FVP9"/>
<gene>
    <name evidence="13" type="ORF">DB88DRAFT_476197</name>
</gene>
<keyword evidence="7" id="KW-0249">Electron transport</keyword>
<dbReference type="Proteomes" id="UP001182556">
    <property type="component" value="Unassembled WGS sequence"/>
</dbReference>
<evidence type="ECO:0000256" key="7">
    <source>
        <dbReference type="ARBA" id="ARBA00022982"/>
    </source>
</evidence>
<keyword evidence="5 11" id="KW-0812">Transmembrane</keyword>
<dbReference type="InterPro" id="IPR045150">
    <property type="entry name" value="CYB561D1/2"/>
</dbReference>
<dbReference type="EMBL" id="JAODAN010000001">
    <property type="protein sequence ID" value="KAK1926952.1"/>
    <property type="molecule type" value="Genomic_DNA"/>
</dbReference>
<evidence type="ECO:0000256" key="9">
    <source>
        <dbReference type="ARBA" id="ARBA00023004"/>
    </source>
</evidence>
<feature type="transmembrane region" description="Helical" evidence="11">
    <location>
        <begin position="114"/>
        <end position="133"/>
    </location>
</feature>
<comment type="subcellular location">
    <subcellularLocation>
        <location evidence="2">Membrane</location>
        <topology evidence="2">Multi-pass membrane protein</topology>
    </subcellularLocation>
</comment>
<evidence type="ECO:0000256" key="10">
    <source>
        <dbReference type="ARBA" id="ARBA00023136"/>
    </source>
</evidence>
<dbReference type="PANTHER" id="PTHR15422">
    <property type="entry name" value="OS05G0565100 PROTEIN"/>
    <property type="match status" value="1"/>
</dbReference>
<keyword evidence="9" id="KW-0408">Iron</keyword>
<evidence type="ECO:0000256" key="8">
    <source>
        <dbReference type="ARBA" id="ARBA00022989"/>
    </source>
</evidence>
<keyword evidence="4" id="KW-0349">Heme</keyword>
<dbReference type="Pfam" id="PF03188">
    <property type="entry name" value="Cytochrom_B561"/>
    <property type="match status" value="1"/>
</dbReference>
<dbReference type="GO" id="GO:0140575">
    <property type="term" value="F:transmembrane monodehydroascorbate reductase activity"/>
    <property type="evidence" value="ECO:0007669"/>
    <property type="project" value="InterPro"/>
</dbReference>
<dbReference type="Gene3D" id="1.20.120.1770">
    <property type="match status" value="1"/>
</dbReference>
<feature type="transmembrane region" description="Helical" evidence="11">
    <location>
        <begin position="219"/>
        <end position="239"/>
    </location>
</feature>
<evidence type="ECO:0000313" key="13">
    <source>
        <dbReference type="EMBL" id="KAK1926952.1"/>
    </source>
</evidence>
<evidence type="ECO:0000313" key="14">
    <source>
        <dbReference type="Proteomes" id="UP001182556"/>
    </source>
</evidence>
<accession>A0AAD9FVP9</accession>
<feature type="domain" description="Cytochrome b561" evidence="12">
    <location>
        <begin position="76"/>
        <end position="213"/>
    </location>
</feature>
<evidence type="ECO:0000256" key="5">
    <source>
        <dbReference type="ARBA" id="ARBA00022692"/>
    </source>
</evidence>
<comment type="caution">
    <text evidence="13">The sequence shown here is derived from an EMBL/GenBank/DDBJ whole genome shotgun (WGS) entry which is preliminary data.</text>
</comment>
<evidence type="ECO:0000259" key="12">
    <source>
        <dbReference type="Pfam" id="PF03188"/>
    </source>
</evidence>
<reference evidence="13" key="1">
    <citation type="submission" date="2023-02" db="EMBL/GenBank/DDBJ databases">
        <title>Identification and recombinant expression of a fungal hydrolase from Papiliotrema laurentii that hydrolyzes apple cutin and clears colloidal polyester polyurethane.</title>
        <authorList>
            <consortium name="DOE Joint Genome Institute"/>
            <person name="Roman V.A."/>
            <person name="Bojanowski C."/>
            <person name="Crable B.R."/>
            <person name="Wagner D.N."/>
            <person name="Hung C.S."/>
            <person name="Nadeau L.J."/>
            <person name="Schratz L."/>
            <person name="Haridas S."/>
            <person name="Pangilinan J."/>
            <person name="Lipzen A."/>
            <person name="Na H."/>
            <person name="Yan M."/>
            <person name="Ng V."/>
            <person name="Grigoriev I.V."/>
            <person name="Spatafora J.W."/>
            <person name="Barlow D."/>
            <person name="Biffinger J."/>
            <person name="Kelley-Loughnane N."/>
            <person name="Varaljay V.A."/>
            <person name="Crookes-Goodson W.J."/>
        </authorList>
    </citation>
    <scope>NUCLEOTIDE SEQUENCE</scope>
    <source>
        <strain evidence="13">5307AH</strain>
    </source>
</reference>
<evidence type="ECO:0000256" key="1">
    <source>
        <dbReference type="ARBA" id="ARBA00001970"/>
    </source>
</evidence>
<dbReference type="PANTHER" id="PTHR15422:SF45">
    <property type="entry name" value="CYTOCHROME B561 DOMAIN-CONTAINING PROTEIN"/>
    <property type="match status" value="1"/>
</dbReference>
<dbReference type="CDD" id="cd08761">
    <property type="entry name" value="Cyt_b561_CYB561D2_like"/>
    <property type="match status" value="1"/>
</dbReference>
<dbReference type="GO" id="GO:0016020">
    <property type="term" value="C:membrane"/>
    <property type="evidence" value="ECO:0007669"/>
    <property type="project" value="UniProtKB-SubCell"/>
</dbReference>
<evidence type="ECO:0000256" key="4">
    <source>
        <dbReference type="ARBA" id="ARBA00022617"/>
    </source>
</evidence>
<protein>
    <recommendedName>
        <fullName evidence="12">Cytochrome b561 domain-containing protein</fullName>
    </recommendedName>
</protein>
<keyword evidence="8 11" id="KW-1133">Transmembrane helix</keyword>
<evidence type="ECO:0000256" key="2">
    <source>
        <dbReference type="ARBA" id="ARBA00004141"/>
    </source>
</evidence>
<evidence type="ECO:0000256" key="11">
    <source>
        <dbReference type="SAM" id="Phobius"/>
    </source>
</evidence>
<evidence type="ECO:0000256" key="3">
    <source>
        <dbReference type="ARBA" id="ARBA00022448"/>
    </source>
</evidence>
<keyword evidence="6" id="KW-0479">Metal-binding</keyword>
<keyword evidence="14" id="KW-1185">Reference proteome</keyword>
<feature type="transmembrane region" description="Helical" evidence="11">
    <location>
        <begin position="145"/>
        <end position="171"/>
    </location>
</feature>
<proteinExistence type="predicted"/>
<organism evidence="13 14">
    <name type="scientific">Papiliotrema laurentii</name>
    <name type="common">Cryptococcus laurentii</name>
    <dbReference type="NCBI Taxonomy" id="5418"/>
    <lineage>
        <taxon>Eukaryota</taxon>
        <taxon>Fungi</taxon>
        <taxon>Dikarya</taxon>
        <taxon>Basidiomycota</taxon>
        <taxon>Agaricomycotina</taxon>
        <taxon>Tremellomycetes</taxon>
        <taxon>Tremellales</taxon>
        <taxon>Rhynchogastremaceae</taxon>
        <taxon>Papiliotrema</taxon>
    </lineage>
</organism>
<dbReference type="InterPro" id="IPR006593">
    <property type="entry name" value="Cyt_b561/ferric_Rdtase_TM"/>
</dbReference>
<feature type="transmembrane region" description="Helical" evidence="11">
    <location>
        <begin position="44"/>
        <end position="64"/>
    </location>
</feature>
<keyword evidence="10 11" id="KW-0472">Membrane</keyword>
<comment type="cofactor">
    <cofactor evidence="1">
        <name>heme b</name>
        <dbReference type="ChEBI" id="CHEBI:60344"/>
    </cofactor>
</comment>
<keyword evidence="3" id="KW-0813">Transport</keyword>
<dbReference type="GO" id="GO:0046872">
    <property type="term" value="F:metal ion binding"/>
    <property type="evidence" value="ECO:0007669"/>
    <property type="project" value="UniProtKB-KW"/>
</dbReference>
<name>A0AAD9FVP9_PAPLA</name>